<dbReference type="Pfam" id="PF13439">
    <property type="entry name" value="Glyco_transf_4"/>
    <property type="match status" value="1"/>
</dbReference>
<gene>
    <name evidence="3" type="ORF">IV431_10885</name>
</gene>
<dbReference type="InterPro" id="IPR001296">
    <property type="entry name" value="Glyco_trans_1"/>
</dbReference>
<evidence type="ECO:0000313" key="3">
    <source>
        <dbReference type="EMBL" id="MBF7956060.1"/>
    </source>
</evidence>
<evidence type="ECO:0000259" key="2">
    <source>
        <dbReference type="Pfam" id="PF13439"/>
    </source>
</evidence>
<dbReference type="PANTHER" id="PTHR45947">
    <property type="entry name" value="SULFOQUINOVOSYL TRANSFERASE SQD2"/>
    <property type="match status" value="1"/>
</dbReference>
<protein>
    <submittedName>
        <fullName evidence="3">Glycosyltransferase</fullName>
    </submittedName>
</protein>
<dbReference type="RefSeq" id="WP_195817235.1">
    <property type="nucleotide sequence ID" value="NZ_CBCSED010000006.1"/>
</dbReference>
<dbReference type="SUPFAM" id="SSF53756">
    <property type="entry name" value="UDP-Glycosyltransferase/glycogen phosphorylase"/>
    <property type="match status" value="1"/>
</dbReference>
<dbReference type="InterPro" id="IPR028098">
    <property type="entry name" value="Glyco_trans_4-like_N"/>
</dbReference>
<sequence length="376" mass="42398">MRNIGIFRHQLFKLSEIFITQQAESLTSYKPLYIGRERFGAVPQGSEAIIFNELKSHNFRCKKSWQVITRDPFVYLRALEQKQLDLMHAHFGVDACYALKVAEKKDIPLVTTFHGFDVTTSFKSLILSGSPSWMNYSVHRKELSMKGHCFIAVSDFIAEKALRLGFDEKKIIKHYIGLDVEKVKKRPTISEKKIILHVARLVEKKGTEYLIKALKKVCNVDPDYQLVIIGDGPLAPSLKSLAEKLDLTKSIQFLGSQPHDRVLELMQQASIFCLPSVTSTTGDAEGLGMVLLEAAASGVPTVGTRHGGIPEAMEENITGYLVNERDVNDLAEKLIMLVTDDKKRHAMGDSARKFIEDKFDIKKQTQILESIYEGLR</sequence>
<feature type="domain" description="Glycosyltransferase subfamily 4-like N-terminal" evidence="2">
    <location>
        <begin position="50"/>
        <end position="181"/>
    </location>
</feature>
<name>A0ABS0DQ90_9GAMM</name>
<keyword evidence="4" id="KW-1185">Reference proteome</keyword>
<evidence type="ECO:0000259" key="1">
    <source>
        <dbReference type="Pfam" id="PF00534"/>
    </source>
</evidence>
<dbReference type="PANTHER" id="PTHR45947:SF14">
    <property type="entry name" value="SLL1723 PROTEIN"/>
    <property type="match status" value="1"/>
</dbReference>
<accession>A0ABS0DQ90</accession>
<dbReference type="Pfam" id="PF00534">
    <property type="entry name" value="Glycos_transf_1"/>
    <property type="match status" value="1"/>
</dbReference>
<evidence type="ECO:0000313" key="4">
    <source>
        <dbReference type="Proteomes" id="UP000600307"/>
    </source>
</evidence>
<reference evidence="3 4" key="1">
    <citation type="submission" date="2020-11" db="EMBL/GenBank/DDBJ databases">
        <title>Taxonomic investigation of Rahnella spp.</title>
        <authorList>
            <person name="Lee S.D."/>
        </authorList>
    </citation>
    <scope>NUCLEOTIDE SEQUENCE [LARGE SCALE GENOMIC DNA]</scope>
    <source>
        <strain evidence="3 4">SAP-10</strain>
    </source>
</reference>
<dbReference type="EMBL" id="JADOBH010000002">
    <property type="protein sequence ID" value="MBF7956060.1"/>
    <property type="molecule type" value="Genomic_DNA"/>
</dbReference>
<organism evidence="3 4">
    <name type="scientific">Rahnella victoriana</name>
    <dbReference type="NCBI Taxonomy" id="1510570"/>
    <lineage>
        <taxon>Bacteria</taxon>
        <taxon>Pseudomonadati</taxon>
        <taxon>Pseudomonadota</taxon>
        <taxon>Gammaproteobacteria</taxon>
        <taxon>Enterobacterales</taxon>
        <taxon>Yersiniaceae</taxon>
        <taxon>Rahnella</taxon>
    </lineage>
</organism>
<dbReference type="InterPro" id="IPR050194">
    <property type="entry name" value="Glycosyltransferase_grp1"/>
</dbReference>
<dbReference type="Proteomes" id="UP000600307">
    <property type="component" value="Unassembled WGS sequence"/>
</dbReference>
<proteinExistence type="predicted"/>
<dbReference type="Gene3D" id="3.40.50.2000">
    <property type="entry name" value="Glycogen Phosphorylase B"/>
    <property type="match status" value="2"/>
</dbReference>
<feature type="domain" description="Glycosyl transferase family 1" evidence="1">
    <location>
        <begin position="183"/>
        <end position="353"/>
    </location>
</feature>
<comment type="caution">
    <text evidence="3">The sequence shown here is derived from an EMBL/GenBank/DDBJ whole genome shotgun (WGS) entry which is preliminary data.</text>
</comment>